<dbReference type="EMBL" id="CP039345">
    <property type="protein sequence ID" value="QCD78401.1"/>
    <property type="molecule type" value="Genomic_DNA"/>
</dbReference>
<dbReference type="AlphaFoldDB" id="A0A4D6KVA1"/>
<protein>
    <submittedName>
        <fullName evidence="1">Uncharacterized protein</fullName>
    </submittedName>
</protein>
<dbReference type="Proteomes" id="UP000501690">
    <property type="component" value="Linkage Group LG1"/>
</dbReference>
<sequence length="70" mass="8190">MGLQFWRERDGCGSVMNRKDETRVQVRVWWTTSSTAVRARRWWQVVQVLSEFLGVVSASCWRGRGRSTTV</sequence>
<evidence type="ECO:0000313" key="1">
    <source>
        <dbReference type="EMBL" id="QCD78401.1"/>
    </source>
</evidence>
<accession>A0A4D6KVA1</accession>
<organism evidence="1 2">
    <name type="scientific">Vigna unguiculata</name>
    <name type="common">Cowpea</name>
    <dbReference type="NCBI Taxonomy" id="3917"/>
    <lineage>
        <taxon>Eukaryota</taxon>
        <taxon>Viridiplantae</taxon>
        <taxon>Streptophyta</taxon>
        <taxon>Embryophyta</taxon>
        <taxon>Tracheophyta</taxon>
        <taxon>Spermatophyta</taxon>
        <taxon>Magnoliopsida</taxon>
        <taxon>eudicotyledons</taxon>
        <taxon>Gunneridae</taxon>
        <taxon>Pentapetalae</taxon>
        <taxon>rosids</taxon>
        <taxon>fabids</taxon>
        <taxon>Fabales</taxon>
        <taxon>Fabaceae</taxon>
        <taxon>Papilionoideae</taxon>
        <taxon>50 kb inversion clade</taxon>
        <taxon>NPAAA clade</taxon>
        <taxon>indigoferoid/millettioid clade</taxon>
        <taxon>Phaseoleae</taxon>
        <taxon>Vigna</taxon>
    </lineage>
</organism>
<reference evidence="1 2" key="1">
    <citation type="submission" date="2019-04" db="EMBL/GenBank/DDBJ databases">
        <title>An improved genome assembly and genetic linkage map for asparagus bean, Vigna unguiculata ssp. sesquipedialis.</title>
        <authorList>
            <person name="Xia Q."/>
            <person name="Zhang R."/>
            <person name="Dong Y."/>
        </authorList>
    </citation>
    <scope>NUCLEOTIDE SEQUENCE [LARGE SCALE GENOMIC DNA]</scope>
    <source>
        <tissue evidence="1">Leaf</tissue>
    </source>
</reference>
<keyword evidence="2" id="KW-1185">Reference proteome</keyword>
<evidence type="ECO:0000313" key="2">
    <source>
        <dbReference type="Proteomes" id="UP000501690"/>
    </source>
</evidence>
<gene>
    <name evidence="1" type="ORF">DEO72_LG1g2034</name>
</gene>
<name>A0A4D6KVA1_VIGUN</name>
<proteinExistence type="predicted"/>